<dbReference type="Pfam" id="PF18624">
    <property type="entry name" value="CdiI_4"/>
    <property type="match status" value="1"/>
</dbReference>
<protein>
    <recommendedName>
        <fullName evidence="1">CDI immunity protein domain-containing protein</fullName>
    </recommendedName>
</protein>
<evidence type="ECO:0000259" key="1">
    <source>
        <dbReference type="Pfam" id="PF18624"/>
    </source>
</evidence>
<evidence type="ECO:0000313" key="2">
    <source>
        <dbReference type="EMBL" id="EYU13925.1"/>
    </source>
</evidence>
<gene>
    <name evidence="2" type="ORF">BA1DRAFT_03543</name>
</gene>
<proteinExistence type="predicted"/>
<dbReference type="EMBL" id="JFGV01000064">
    <property type="protein sequence ID" value="EYU13925.1"/>
    <property type="molecule type" value="Genomic_DNA"/>
</dbReference>
<reference evidence="2 3" key="1">
    <citation type="submission" date="2014-03" db="EMBL/GenBank/DDBJ databases">
        <title>Draft Genome of Photorhabdus luminescens BA1, an Egyptian Isolate.</title>
        <authorList>
            <person name="Ghazal S."/>
            <person name="Hurst S.G.IV."/>
            <person name="Morris K."/>
            <person name="Thomas K."/>
            <person name="Tisa L.S."/>
        </authorList>
    </citation>
    <scope>NUCLEOTIDE SEQUENCE [LARGE SCALE GENOMIC DNA]</scope>
    <source>
        <strain evidence="2 3">BA1</strain>
    </source>
</reference>
<organism evidence="2 3">
    <name type="scientific">Photorhabdus aegyptia</name>
    <dbReference type="NCBI Taxonomy" id="2805098"/>
    <lineage>
        <taxon>Bacteria</taxon>
        <taxon>Pseudomonadati</taxon>
        <taxon>Pseudomonadota</taxon>
        <taxon>Gammaproteobacteria</taxon>
        <taxon>Enterobacterales</taxon>
        <taxon>Morganellaceae</taxon>
        <taxon>Photorhabdus</taxon>
    </lineage>
</organism>
<dbReference type="AlphaFoldDB" id="A0A022PHD6"/>
<dbReference type="PATRIC" id="fig|1393736.3.peg.3611"/>
<sequence length="136" mass="16120">MNNKQLFEKNDYDNDPEWEMMNKQLFEKVDYNNDPEWVMKEFFNSIYLQRKFLWALPFIVKKCGCCVNETDCTFPDLEDSDPAYHFEGIMFSVYSGEIIVPESVGFEYVRIACEKYLQLHPEDADQVNSLLTQLPC</sequence>
<accession>A0A022PHD6</accession>
<dbReference type="NCBIfam" id="NF033826">
    <property type="entry name" value="immun_CdiI"/>
    <property type="match status" value="1"/>
</dbReference>
<evidence type="ECO:0000313" key="3">
    <source>
        <dbReference type="Proteomes" id="UP000023464"/>
    </source>
</evidence>
<dbReference type="CDD" id="cd20688">
    <property type="entry name" value="CdiI_Ecoli_Nm-like"/>
    <property type="match status" value="1"/>
</dbReference>
<dbReference type="Proteomes" id="UP000023464">
    <property type="component" value="Unassembled WGS sequence"/>
</dbReference>
<dbReference type="RefSeq" id="WP_235201138.1">
    <property type="nucleotide sequence ID" value="NZ_CAWLTM010000051.1"/>
</dbReference>
<dbReference type="InterPro" id="IPR041256">
    <property type="entry name" value="CdiI_4"/>
</dbReference>
<name>A0A022PHD6_9GAMM</name>
<comment type="caution">
    <text evidence="2">The sequence shown here is derived from an EMBL/GenBank/DDBJ whole genome shotgun (WGS) entry which is preliminary data.</text>
</comment>
<keyword evidence="3" id="KW-1185">Reference proteome</keyword>
<feature type="domain" description="CDI immunity protein" evidence="1">
    <location>
        <begin position="35"/>
        <end position="131"/>
    </location>
</feature>